<comment type="caution">
    <text evidence="3">The sequence shown here is derived from an EMBL/GenBank/DDBJ whole genome shotgun (WGS) entry which is preliminary data.</text>
</comment>
<evidence type="ECO:0000313" key="4">
    <source>
        <dbReference type="Proteomes" id="UP000559027"/>
    </source>
</evidence>
<proteinExistence type="predicted"/>
<dbReference type="OrthoDB" id="8954335at2759"/>
<dbReference type="Pfam" id="PF01926">
    <property type="entry name" value="MMR_HSR1"/>
    <property type="match status" value="1"/>
</dbReference>
<dbReference type="AlphaFoldDB" id="A0A8H5G697"/>
<evidence type="ECO:0000313" key="3">
    <source>
        <dbReference type="EMBL" id="KAF5359142.1"/>
    </source>
</evidence>
<keyword evidence="1" id="KW-0175">Coiled coil</keyword>
<dbReference type="CDD" id="cd00882">
    <property type="entry name" value="Ras_like_GTPase"/>
    <property type="match status" value="1"/>
</dbReference>
<evidence type="ECO:0000256" key="1">
    <source>
        <dbReference type="SAM" id="Coils"/>
    </source>
</evidence>
<sequence length="317" mass="36533">MDNENIYEFGEIRKDDIIIAFMGPTGAGKSYFIDLLTGQKGRRAGDTLRSVTSEIQAIRVRHPQYDDRIVLVDTPGFDDTFRTDMEILGMISDWLGKTLSISLMDVRLSGLIYLHRITDNRMAGSPLKNLRMFGKLCGDTAAFRVILVSTMWEKVKQEVGEARQKQLEGMFWKDLIEKGSNVDRLERSDTGEAWRIVEKMIVMDQEREKVLLQEEIVDLKLHLNETEAGKTLYTSLQKLLADQKETLKSLLAQVDKSNDQRLKKELQKEYKKIQDQFQKTFDEVDRLKIPLSRRIMVLLFGKRSRAKAINVAADVRN</sequence>
<protein>
    <recommendedName>
        <fullName evidence="2">G domain-containing protein</fullName>
    </recommendedName>
</protein>
<keyword evidence="4" id="KW-1185">Reference proteome</keyword>
<gene>
    <name evidence="3" type="ORF">D9756_003427</name>
</gene>
<dbReference type="Proteomes" id="UP000559027">
    <property type="component" value="Unassembled WGS sequence"/>
</dbReference>
<dbReference type="GO" id="GO:0005525">
    <property type="term" value="F:GTP binding"/>
    <property type="evidence" value="ECO:0007669"/>
    <property type="project" value="InterPro"/>
</dbReference>
<dbReference type="InterPro" id="IPR027417">
    <property type="entry name" value="P-loop_NTPase"/>
</dbReference>
<dbReference type="Gene3D" id="3.40.50.300">
    <property type="entry name" value="P-loop containing nucleotide triphosphate hydrolases"/>
    <property type="match status" value="1"/>
</dbReference>
<dbReference type="SUPFAM" id="SSF52540">
    <property type="entry name" value="P-loop containing nucleoside triphosphate hydrolases"/>
    <property type="match status" value="1"/>
</dbReference>
<feature type="domain" description="G" evidence="2">
    <location>
        <begin position="19"/>
        <end position="78"/>
    </location>
</feature>
<feature type="coiled-coil region" evidence="1">
    <location>
        <begin position="202"/>
        <end position="283"/>
    </location>
</feature>
<evidence type="ECO:0000259" key="2">
    <source>
        <dbReference type="Pfam" id="PF01926"/>
    </source>
</evidence>
<dbReference type="EMBL" id="JAACJO010000004">
    <property type="protein sequence ID" value="KAF5359142.1"/>
    <property type="molecule type" value="Genomic_DNA"/>
</dbReference>
<dbReference type="InterPro" id="IPR006073">
    <property type="entry name" value="GTP-bd"/>
</dbReference>
<organism evidence="3 4">
    <name type="scientific">Leucocoprinus leucothites</name>
    <dbReference type="NCBI Taxonomy" id="201217"/>
    <lineage>
        <taxon>Eukaryota</taxon>
        <taxon>Fungi</taxon>
        <taxon>Dikarya</taxon>
        <taxon>Basidiomycota</taxon>
        <taxon>Agaricomycotina</taxon>
        <taxon>Agaricomycetes</taxon>
        <taxon>Agaricomycetidae</taxon>
        <taxon>Agaricales</taxon>
        <taxon>Agaricineae</taxon>
        <taxon>Agaricaceae</taxon>
        <taxon>Leucocoprinus</taxon>
    </lineage>
</organism>
<name>A0A8H5G697_9AGAR</name>
<accession>A0A8H5G697</accession>
<reference evidence="3 4" key="1">
    <citation type="journal article" date="2020" name="ISME J.">
        <title>Uncovering the hidden diversity of litter-decomposition mechanisms in mushroom-forming fungi.</title>
        <authorList>
            <person name="Floudas D."/>
            <person name="Bentzer J."/>
            <person name="Ahren D."/>
            <person name="Johansson T."/>
            <person name="Persson P."/>
            <person name="Tunlid A."/>
        </authorList>
    </citation>
    <scope>NUCLEOTIDE SEQUENCE [LARGE SCALE GENOMIC DNA]</scope>
    <source>
        <strain evidence="3 4">CBS 146.42</strain>
    </source>
</reference>